<name>A0A9D0Z3A0_9FIRM</name>
<dbReference type="EMBL" id="DVFK01000088">
    <property type="protein sequence ID" value="HIQ68154.1"/>
    <property type="molecule type" value="Genomic_DNA"/>
</dbReference>
<dbReference type="GO" id="GO:0022857">
    <property type="term" value="F:transmembrane transporter activity"/>
    <property type="evidence" value="ECO:0007669"/>
    <property type="project" value="InterPro"/>
</dbReference>
<feature type="transmembrane region" description="Helical" evidence="6">
    <location>
        <begin position="246"/>
        <end position="268"/>
    </location>
</feature>
<reference evidence="7" key="1">
    <citation type="submission" date="2020-10" db="EMBL/GenBank/DDBJ databases">
        <authorList>
            <person name="Gilroy R."/>
        </authorList>
    </citation>
    <scope>NUCLEOTIDE SEQUENCE</scope>
    <source>
        <strain evidence="7">13361</strain>
    </source>
</reference>
<evidence type="ECO:0000313" key="7">
    <source>
        <dbReference type="EMBL" id="HIQ68154.1"/>
    </source>
</evidence>
<dbReference type="CDD" id="cd06579">
    <property type="entry name" value="TM_PBP1_transp_AraH_like"/>
    <property type="match status" value="1"/>
</dbReference>
<proteinExistence type="predicted"/>
<dbReference type="Pfam" id="PF02653">
    <property type="entry name" value="BPD_transp_2"/>
    <property type="match status" value="1"/>
</dbReference>
<evidence type="ECO:0000256" key="3">
    <source>
        <dbReference type="ARBA" id="ARBA00022692"/>
    </source>
</evidence>
<dbReference type="PANTHER" id="PTHR32196:SF18">
    <property type="entry name" value="GALACTOSE_METHYL GALACTOSIDE IMPORT PERMEASE PROTEIN MGLC"/>
    <property type="match status" value="1"/>
</dbReference>
<dbReference type="PANTHER" id="PTHR32196">
    <property type="entry name" value="ABC TRANSPORTER PERMEASE PROTEIN YPHD-RELATED-RELATED"/>
    <property type="match status" value="1"/>
</dbReference>
<comment type="subcellular location">
    <subcellularLocation>
        <location evidence="1">Cell membrane</location>
        <topology evidence="1">Multi-pass membrane protein</topology>
    </subcellularLocation>
</comment>
<evidence type="ECO:0000256" key="1">
    <source>
        <dbReference type="ARBA" id="ARBA00004651"/>
    </source>
</evidence>
<reference evidence="7" key="2">
    <citation type="journal article" date="2021" name="PeerJ">
        <title>Extensive microbial diversity within the chicken gut microbiome revealed by metagenomics and culture.</title>
        <authorList>
            <person name="Gilroy R."/>
            <person name="Ravi A."/>
            <person name="Getino M."/>
            <person name="Pursley I."/>
            <person name="Horton D.L."/>
            <person name="Alikhan N.F."/>
            <person name="Baker D."/>
            <person name="Gharbi K."/>
            <person name="Hall N."/>
            <person name="Watson M."/>
            <person name="Adriaenssens E.M."/>
            <person name="Foster-Nyarko E."/>
            <person name="Jarju S."/>
            <person name="Secka A."/>
            <person name="Antonio M."/>
            <person name="Oren A."/>
            <person name="Chaudhuri R.R."/>
            <person name="La Ragione R."/>
            <person name="Hildebrand F."/>
            <person name="Pallen M.J."/>
        </authorList>
    </citation>
    <scope>NUCLEOTIDE SEQUENCE</scope>
    <source>
        <strain evidence="7">13361</strain>
    </source>
</reference>
<evidence type="ECO:0000256" key="4">
    <source>
        <dbReference type="ARBA" id="ARBA00022989"/>
    </source>
</evidence>
<keyword evidence="4 6" id="KW-1133">Transmembrane helix</keyword>
<gene>
    <name evidence="7" type="ORF">IAB74_06570</name>
</gene>
<dbReference type="AlphaFoldDB" id="A0A9D0Z3A0"/>
<evidence type="ECO:0000256" key="2">
    <source>
        <dbReference type="ARBA" id="ARBA00022475"/>
    </source>
</evidence>
<sequence>MGNPVANLRRRADEFKTLSPKDKRRRVVDGILNNALYILMLIFVIYTATQREQFVTLSSLANLITQVAAYLPMALGIAGCIVLTGTDLSAGRVQGLTAGVSAAFLQRFDLTRKMFPNLPEASVGWILATLLIALAIGALVGLVNGFFVAKFNLHPFIVTLSTQLITYGIILWFFALGGNNGQPITGLSDTYRDAVGGAMFSVDNTPIPRYVLYAILLTALMWFIWNKTTFGKNMFAVGSNAEAAKVSGVNVFLTTMLVHTLAGVLYGYSGFVEAVRSGSAAAATGLNAECDAIAACVIGGVSFVGGTGKISGIILGVVILRIIFIALTMLGVSSSSLYIIKGAIILCACALDMRKYMVKK</sequence>
<keyword evidence="2" id="KW-1003">Cell membrane</keyword>
<keyword evidence="3 6" id="KW-0812">Transmembrane</keyword>
<organism evidence="7 8">
    <name type="scientific">Candidatus Faecousia excrementigallinarum</name>
    <dbReference type="NCBI Taxonomy" id="2840806"/>
    <lineage>
        <taxon>Bacteria</taxon>
        <taxon>Bacillati</taxon>
        <taxon>Bacillota</taxon>
        <taxon>Clostridia</taxon>
        <taxon>Eubacteriales</taxon>
        <taxon>Oscillospiraceae</taxon>
        <taxon>Faecousia</taxon>
    </lineage>
</organism>
<comment type="caution">
    <text evidence="7">The sequence shown here is derived from an EMBL/GenBank/DDBJ whole genome shotgun (WGS) entry which is preliminary data.</text>
</comment>
<feature type="transmembrane region" description="Helical" evidence="6">
    <location>
        <begin position="60"/>
        <end position="84"/>
    </location>
</feature>
<dbReference type="InterPro" id="IPR001851">
    <property type="entry name" value="ABC_transp_permease"/>
</dbReference>
<accession>A0A9D0Z3A0</accession>
<keyword evidence="5 6" id="KW-0472">Membrane</keyword>
<evidence type="ECO:0000256" key="5">
    <source>
        <dbReference type="ARBA" id="ARBA00023136"/>
    </source>
</evidence>
<evidence type="ECO:0000313" key="8">
    <source>
        <dbReference type="Proteomes" id="UP000886796"/>
    </source>
</evidence>
<feature type="transmembrane region" description="Helical" evidence="6">
    <location>
        <begin position="336"/>
        <end position="353"/>
    </location>
</feature>
<feature type="transmembrane region" description="Helical" evidence="6">
    <location>
        <begin position="123"/>
        <end position="149"/>
    </location>
</feature>
<evidence type="ECO:0000256" key="6">
    <source>
        <dbReference type="SAM" id="Phobius"/>
    </source>
</evidence>
<feature type="transmembrane region" description="Helical" evidence="6">
    <location>
        <begin position="280"/>
        <end position="303"/>
    </location>
</feature>
<feature type="transmembrane region" description="Helical" evidence="6">
    <location>
        <begin position="156"/>
        <end position="175"/>
    </location>
</feature>
<feature type="transmembrane region" description="Helical" evidence="6">
    <location>
        <begin position="207"/>
        <end position="225"/>
    </location>
</feature>
<dbReference type="Proteomes" id="UP000886796">
    <property type="component" value="Unassembled WGS sequence"/>
</dbReference>
<feature type="transmembrane region" description="Helical" evidence="6">
    <location>
        <begin position="31"/>
        <end position="48"/>
    </location>
</feature>
<feature type="transmembrane region" description="Helical" evidence="6">
    <location>
        <begin position="310"/>
        <end position="330"/>
    </location>
</feature>
<protein>
    <submittedName>
        <fullName evidence="7">Beta-methylgalactoside transporter</fullName>
    </submittedName>
</protein>
<dbReference type="GO" id="GO:0005886">
    <property type="term" value="C:plasma membrane"/>
    <property type="evidence" value="ECO:0007669"/>
    <property type="project" value="UniProtKB-SubCell"/>
</dbReference>